<dbReference type="AlphaFoldDB" id="A0A6S7C0D6"/>
<feature type="domain" description="UspA" evidence="3">
    <location>
        <begin position="1"/>
        <end position="146"/>
    </location>
</feature>
<name>A0A6S7C0D6_9BURK</name>
<dbReference type="PRINTS" id="PR01438">
    <property type="entry name" value="UNVRSLSTRESS"/>
</dbReference>
<gene>
    <name evidence="4" type="primary">uspA2</name>
    <name evidence="4" type="ORF">LMG26788_00515</name>
</gene>
<reference evidence="4 5" key="1">
    <citation type="submission" date="2020-04" db="EMBL/GenBank/DDBJ databases">
        <authorList>
            <person name="De Canck E."/>
        </authorList>
    </citation>
    <scope>NUCLEOTIDE SEQUENCE [LARGE SCALE GENOMIC DNA]</scope>
    <source>
        <strain evidence="4 5">LMG 26788</strain>
    </source>
</reference>
<proteinExistence type="inferred from homology"/>
<dbReference type="Proteomes" id="UP000494203">
    <property type="component" value="Unassembled WGS sequence"/>
</dbReference>
<organism evidence="4 5">
    <name type="scientific">Achromobacter pulmonis</name>
    <dbReference type="NCBI Taxonomy" id="1389932"/>
    <lineage>
        <taxon>Bacteria</taxon>
        <taxon>Pseudomonadati</taxon>
        <taxon>Pseudomonadota</taxon>
        <taxon>Betaproteobacteria</taxon>
        <taxon>Burkholderiales</taxon>
        <taxon>Alcaligenaceae</taxon>
        <taxon>Achromobacter</taxon>
    </lineage>
</organism>
<keyword evidence="2" id="KW-0963">Cytoplasm</keyword>
<evidence type="ECO:0000256" key="1">
    <source>
        <dbReference type="ARBA" id="ARBA00008791"/>
    </source>
</evidence>
<dbReference type="GO" id="GO:0005737">
    <property type="term" value="C:cytoplasm"/>
    <property type="evidence" value="ECO:0007669"/>
    <property type="project" value="UniProtKB-SubCell"/>
</dbReference>
<evidence type="ECO:0000259" key="3">
    <source>
        <dbReference type="Pfam" id="PF00582"/>
    </source>
</evidence>
<dbReference type="SUPFAM" id="SSF52402">
    <property type="entry name" value="Adenine nucleotide alpha hydrolases-like"/>
    <property type="match status" value="1"/>
</dbReference>
<protein>
    <recommendedName>
        <fullName evidence="2">Universal stress protein</fullName>
    </recommendedName>
</protein>
<dbReference type="InterPro" id="IPR006015">
    <property type="entry name" value="Universal_stress_UspA"/>
</dbReference>
<comment type="subcellular location">
    <subcellularLocation>
        <location evidence="2">Cytoplasm</location>
    </subcellularLocation>
</comment>
<dbReference type="InterPro" id="IPR006016">
    <property type="entry name" value="UspA"/>
</dbReference>
<evidence type="ECO:0000313" key="5">
    <source>
        <dbReference type="Proteomes" id="UP000494203"/>
    </source>
</evidence>
<dbReference type="PANTHER" id="PTHR46268">
    <property type="entry name" value="STRESS RESPONSE PROTEIN NHAX"/>
    <property type="match status" value="1"/>
</dbReference>
<dbReference type="Pfam" id="PF00582">
    <property type="entry name" value="Usp"/>
    <property type="match status" value="1"/>
</dbReference>
<dbReference type="PANTHER" id="PTHR46268:SF15">
    <property type="entry name" value="UNIVERSAL STRESS PROTEIN HP_0031"/>
    <property type="match status" value="1"/>
</dbReference>
<dbReference type="EMBL" id="CADIKZ010000001">
    <property type="protein sequence ID" value="CAB3825932.1"/>
    <property type="molecule type" value="Genomic_DNA"/>
</dbReference>
<comment type="similarity">
    <text evidence="1 2">Belongs to the universal stress protein A family.</text>
</comment>
<sequence>MYQRILVPVDGSPTSDRGLQEAVRLAQLTHAHLRLIHVIDELSFALGIDAYGYAAGELLELLRKDGAEMLQHATASVRAQGVPVDSVLYENLDKTVQQRIIAEAEMWKADLIVIGTHGRRGVRRLVLGSSAESVLRTSPVPVLLVRAPEDAA</sequence>
<keyword evidence="5" id="KW-1185">Reference proteome</keyword>
<evidence type="ECO:0000256" key="2">
    <source>
        <dbReference type="PIRNR" id="PIRNR006276"/>
    </source>
</evidence>
<dbReference type="CDD" id="cd00293">
    <property type="entry name" value="USP-like"/>
    <property type="match status" value="1"/>
</dbReference>
<evidence type="ECO:0000313" key="4">
    <source>
        <dbReference type="EMBL" id="CAB3825932.1"/>
    </source>
</evidence>
<accession>A0A6S7C0D6</accession>
<dbReference type="PIRSF" id="PIRSF006276">
    <property type="entry name" value="UspA"/>
    <property type="match status" value="1"/>
</dbReference>
<dbReference type="InterPro" id="IPR014729">
    <property type="entry name" value="Rossmann-like_a/b/a_fold"/>
</dbReference>
<dbReference type="RefSeq" id="WP_175139931.1">
    <property type="nucleotide sequence ID" value="NZ_CADIKZ010000001.1"/>
</dbReference>
<dbReference type="Gene3D" id="3.40.50.620">
    <property type="entry name" value="HUPs"/>
    <property type="match status" value="1"/>
</dbReference>